<name>A0A4Q9MUD2_9APHY</name>
<accession>A0A4Q9MUD2</accession>
<proteinExistence type="predicted"/>
<dbReference type="OrthoDB" id="2753930at2759"/>
<sequence length="448" mass="50779">MHLLTLNVTDLVLGLLRGTLKRSTLTDPVEDWDWACFADAETWEAHGKLVAEASLYLPGSFDRPPRNPAEKISSGYKAWEYMYYVYGYLPGFLWAVQKPKYYWHFCKLVAGARVALLLGTPVNLRQPAHTLLVEYVEQFEEMYYSRRVDRLHFCRQALHGLVHLMPENARVGPAWLHSQWPLENAIGNLTAEIGSHSKPYENLSNRGLRRAQVSALIAMFPGTLEVAPALPAGAVDLGDEYVLLHPTMRNPREIGAADSRALGAFLAAQVVQVPEGWTPRLIKWGRLRLPNGETARTAWKECEGERRGRPVHRARMVKLTDNSIAEVQYFFRLQRMREDRGTDEVDMTLAMISVFTPPDPAIVRDTYGTLLACRYQGDASRKVIDVKRIKALIAMIPLPPRREEAEDPCAAELYSNRFFVVERLGFDSSMIGREVDPARDNEVDDDEA</sequence>
<reference evidence="1" key="1">
    <citation type="submission" date="2019-01" db="EMBL/GenBank/DDBJ databases">
        <title>Draft genome sequences of three monokaryotic isolates of the white-rot basidiomycete fungus Dichomitus squalens.</title>
        <authorList>
            <consortium name="DOE Joint Genome Institute"/>
            <person name="Lopez S.C."/>
            <person name="Andreopoulos B."/>
            <person name="Pangilinan J."/>
            <person name="Lipzen A."/>
            <person name="Riley R."/>
            <person name="Ahrendt S."/>
            <person name="Ng V."/>
            <person name="Barry K."/>
            <person name="Daum C."/>
            <person name="Grigoriev I.V."/>
            <person name="Hilden K.S."/>
            <person name="Makela M.R."/>
            <person name="de Vries R.P."/>
        </authorList>
    </citation>
    <scope>NUCLEOTIDE SEQUENCE [LARGE SCALE GENOMIC DNA]</scope>
    <source>
        <strain evidence="1">OM18370.1</strain>
    </source>
</reference>
<gene>
    <name evidence="1" type="ORF">BD311DRAFT_737524</name>
</gene>
<evidence type="ECO:0000313" key="1">
    <source>
        <dbReference type="EMBL" id="TBU31544.1"/>
    </source>
</evidence>
<dbReference type="AlphaFoldDB" id="A0A4Q9MUD2"/>
<dbReference type="Proteomes" id="UP000292957">
    <property type="component" value="Unassembled WGS sequence"/>
</dbReference>
<organism evidence="1">
    <name type="scientific">Dichomitus squalens</name>
    <dbReference type="NCBI Taxonomy" id="114155"/>
    <lineage>
        <taxon>Eukaryota</taxon>
        <taxon>Fungi</taxon>
        <taxon>Dikarya</taxon>
        <taxon>Basidiomycota</taxon>
        <taxon>Agaricomycotina</taxon>
        <taxon>Agaricomycetes</taxon>
        <taxon>Polyporales</taxon>
        <taxon>Polyporaceae</taxon>
        <taxon>Dichomitus</taxon>
    </lineage>
</organism>
<dbReference type="EMBL" id="ML143399">
    <property type="protein sequence ID" value="TBU31544.1"/>
    <property type="molecule type" value="Genomic_DNA"/>
</dbReference>
<protein>
    <submittedName>
        <fullName evidence="1">Uncharacterized protein</fullName>
    </submittedName>
</protein>